<dbReference type="GO" id="GO:0003676">
    <property type="term" value="F:nucleic acid binding"/>
    <property type="evidence" value="ECO:0007669"/>
    <property type="project" value="InterPro"/>
</dbReference>
<dbReference type="InterPro" id="IPR027417">
    <property type="entry name" value="P-loop_NTPase"/>
</dbReference>
<dbReference type="InterPro" id="IPR006555">
    <property type="entry name" value="ATP-dep_Helicase_C"/>
</dbReference>
<organism evidence="5 6">
    <name type="scientific">Streptomyces phage Hiyaa</name>
    <dbReference type="NCBI Taxonomy" id="2499072"/>
    <lineage>
        <taxon>Viruses</taxon>
        <taxon>Duplodnaviria</taxon>
        <taxon>Heunggongvirae</taxon>
        <taxon>Uroviricota</taxon>
        <taxon>Caudoviricetes</taxon>
        <taxon>Hiyaavirus</taxon>
        <taxon>Hiyaavirus hiyaa</taxon>
    </lineage>
</organism>
<keyword evidence="2" id="KW-0378">Hydrolase</keyword>
<dbReference type="RefSeq" id="YP_009818485.1">
    <property type="nucleotide sequence ID" value="NC_048139.1"/>
</dbReference>
<dbReference type="EMBL" id="MK279841">
    <property type="protein sequence ID" value="AZS06689.1"/>
    <property type="molecule type" value="Genomic_DNA"/>
</dbReference>
<evidence type="ECO:0000256" key="3">
    <source>
        <dbReference type="ARBA" id="ARBA00022840"/>
    </source>
</evidence>
<gene>
    <name evidence="5" type="primary">50</name>
    <name evidence="5" type="ORF">SEA_HIYAA_50</name>
</gene>
<dbReference type="KEGG" id="vg:55009828"/>
<keyword evidence="5" id="KW-0347">Helicase</keyword>
<dbReference type="GO" id="GO:0016818">
    <property type="term" value="F:hydrolase activity, acting on acid anhydrides, in phosphorus-containing anhydrides"/>
    <property type="evidence" value="ECO:0007669"/>
    <property type="project" value="InterPro"/>
</dbReference>
<dbReference type="Proteomes" id="UP000287372">
    <property type="component" value="Segment"/>
</dbReference>
<dbReference type="InterPro" id="IPR045028">
    <property type="entry name" value="DinG/Rad3-like"/>
</dbReference>
<dbReference type="GO" id="GO:0003678">
    <property type="term" value="F:DNA helicase activity"/>
    <property type="evidence" value="ECO:0007669"/>
    <property type="project" value="TreeGrafter"/>
</dbReference>
<dbReference type="GO" id="GO:0006139">
    <property type="term" value="P:nucleobase-containing compound metabolic process"/>
    <property type="evidence" value="ECO:0007669"/>
    <property type="project" value="InterPro"/>
</dbReference>
<accession>A0A3S9U902</accession>
<reference evidence="5 6" key="1">
    <citation type="submission" date="2018-12" db="EMBL/GenBank/DDBJ databases">
        <authorList>
            <person name="Lieu J.K."/>
            <person name="Tian C.Z."/>
            <person name="Hsaio W.J."/>
            <person name="Shaffer C.D."/>
            <person name="Weston-Hafer K.A."/>
            <person name="Russell D.A."/>
            <person name="Pope W.H."/>
            <person name="Jacobs-Sera D."/>
            <person name="Hendrix R.W."/>
            <person name="Hatfull G.F."/>
        </authorList>
    </citation>
    <scope>NUCLEOTIDE SEQUENCE [LARGE SCALE GENOMIC DNA]</scope>
</reference>
<feature type="domain" description="Helicase ATP-binding" evidence="4">
    <location>
        <begin position="7"/>
        <end position="306"/>
    </location>
</feature>
<evidence type="ECO:0000313" key="6">
    <source>
        <dbReference type="Proteomes" id="UP000287372"/>
    </source>
</evidence>
<proteinExistence type="predicted"/>
<dbReference type="Pfam" id="PF13307">
    <property type="entry name" value="Helicase_C_2"/>
    <property type="match status" value="1"/>
</dbReference>
<protein>
    <submittedName>
        <fullName evidence="5">DNA helicase</fullName>
    </submittedName>
</protein>
<evidence type="ECO:0000256" key="1">
    <source>
        <dbReference type="ARBA" id="ARBA00022741"/>
    </source>
</evidence>
<dbReference type="Gene3D" id="3.40.50.300">
    <property type="entry name" value="P-loop containing nucleotide triphosphate hydrolases"/>
    <property type="match status" value="2"/>
</dbReference>
<dbReference type="PANTHER" id="PTHR11472">
    <property type="entry name" value="DNA REPAIR DEAD HELICASE RAD3/XP-D SUBFAMILY MEMBER"/>
    <property type="match status" value="1"/>
</dbReference>
<dbReference type="PROSITE" id="PS51193">
    <property type="entry name" value="HELICASE_ATP_BIND_2"/>
    <property type="match status" value="1"/>
</dbReference>
<dbReference type="GeneID" id="55009828"/>
<keyword evidence="3" id="KW-0067">ATP-binding</keyword>
<dbReference type="SMART" id="SM00491">
    <property type="entry name" value="HELICc2"/>
    <property type="match status" value="1"/>
</dbReference>
<evidence type="ECO:0000256" key="2">
    <source>
        <dbReference type="ARBA" id="ARBA00022801"/>
    </source>
</evidence>
<dbReference type="InterPro" id="IPR014013">
    <property type="entry name" value="Helic_SF1/SF2_ATP-bd_DinG/Rad3"/>
</dbReference>
<dbReference type="PANTHER" id="PTHR11472:SF34">
    <property type="entry name" value="REGULATOR OF TELOMERE ELONGATION HELICASE 1"/>
    <property type="match status" value="1"/>
</dbReference>
<keyword evidence="1" id="KW-0547">Nucleotide-binding</keyword>
<evidence type="ECO:0000313" key="5">
    <source>
        <dbReference type="EMBL" id="AZS06689.1"/>
    </source>
</evidence>
<name>A0A3S9U902_9CAUD</name>
<dbReference type="SUPFAM" id="SSF52540">
    <property type="entry name" value="P-loop containing nucleoside triphosphate hydrolases"/>
    <property type="match status" value="1"/>
</dbReference>
<evidence type="ECO:0000259" key="4">
    <source>
        <dbReference type="PROSITE" id="PS51193"/>
    </source>
</evidence>
<sequence>MIDGVFEQMMESMGLPPRPQQLKLVDSIRQVLQVGSGVKFGQYGTGTGKSFVILPTALEAARQTGKPSLVVCPNNSLIDQYVLKDAPKVREAVGGKIVHLKGRSNYVCANSKALSERGERLARQQFVELTKDGNFEWAQLGLDNLYGCPGSGDCDANSAWVRDDHCPTHSGHASTCEDVHSTPPWKCPCKGPNPGCSCRFYCGAIMAKRMAETADVIITNGHVLTYNYLVDAWSGGVVQLLPQIGALFVDECHELEAIARGCQSDEIKPGSKVYDYIDGLREWVDAKTLEMVETNQTEGLLARDDTVMKMATDAKALAQDLEDRADAVGQDPDLAKQYRKEAKQLMRFVDFVEESEEHISTIELQPVGPYDDPVSHLKRICVDTALVYRDILTEQPSFLVSGTIPQTDPRRLGVGDFGRIEVGGHPFDYSKSRLVISQHSPKVPTSLGERAKQVAAAINAKGGGALILFTSWKDVDSVLPLIVQHLKPEIAAEVYVQDKHDKASLKQDIEDFKAHGSAVLAGVASLWTGLDIPGPALRTVIVWKLPYGVPTLESKAIERKHGREVYWDSMLCRLVQGIGRLVRTTEDAGTVFICDSRAKSQKWGNNPMTRHLNEFSK</sequence>
<dbReference type="GO" id="GO:0005524">
    <property type="term" value="F:ATP binding"/>
    <property type="evidence" value="ECO:0007669"/>
    <property type="project" value="UniProtKB-KW"/>
</dbReference>
<keyword evidence="6" id="KW-1185">Reference proteome</keyword>